<sequence>MNIAIIGTGYVGLTLGVLTAKVGHKTYCIDVVPSKIETIKKGKSYFYELGLDNLIKHGIDSGNLIPTLDYEEGLKDADVIFLSVGTPSDSNGCFDLTYIFKAVEDAAGYVKDGVIFVQRSTVPVGTGKQAMDIIEKTNPDLEYSYLASPEFLREGAAVIDSIVQDRIVVGGGTEKEKKILFDLFGDIEKVAPQIMDETPEISRYAMNHMVNNDHKEGDFREKCISTCLESAELIKVCANTLLATKISFANNIARICDKVGANVNEVMDGVGMDRRISRSFLYAGIGFGGGCFPKDVKGLINSLREHDVDYDFFDQVLKVNEDQVYFVIKKLEEMGVKEGKVGVLGLAFKQGTSDVRVSPAGRLCEALSDKGYDVVATDPQAIEEAKELFPERDNMVYTEGVEKVFKDSEAVVLATDWPEFKDLDFVKLADTMKSRNFYDARNYLDKEKMSKIFNFENMAS</sequence>
<dbReference type="SUPFAM" id="SSF51735">
    <property type="entry name" value="NAD(P)-binding Rossmann-fold domains"/>
    <property type="match status" value="1"/>
</dbReference>
<dbReference type="GO" id="GO:0003979">
    <property type="term" value="F:UDP-glucose 6-dehydrogenase activity"/>
    <property type="evidence" value="ECO:0007669"/>
    <property type="project" value="UniProtKB-EC"/>
</dbReference>
<comment type="similarity">
    <text evidence="2 7">Belongs to the UDP-glucose/GDP-mannose dehydrogenase family.</text>
</comment>
<dbReference type="PIRSF" id="PIRSF500134">
    <property type="entry name" value="UDPglc_DH_bac"/>
    <property type="match status" value="1"/>
</dbReference>
<feature type="binding site" evidence="9">
    <location>
        <begin position="151"/>
        <end position="154"/>
    </location>
    <ligand>
        <name>substrate</name>
    </ligand>
</feature>
<dbReference type="Pfam" id="PF00984">
    <property type="entry name" value="UDPG_MGDP_dh"/>
    <property type="match status" value="1"/>
</dbReference>
<comment type="catalytic activity">
    <reaction evidence="6 7">
        <text>UDP-alpha-D-glucose + 2 NAD(+) + H2O = UDP-alpha-D-glucuronate + 2 NADH + 3 H(+)</text>
        <dbReference type="Rhea" id="RHEA:23596"/>
        <dbReference type="ChEBI" id="CHEBI:15377"/>
        <dbReference type="ChEBI" id="CHEBI:15378"/>
        <dbReference type="ChEBI" id="CHEBI:57540"/>
        <dbReference type="ChEBI" id="CHEBI:57945"/>
        <dbReference type="ChEBI" id="CHEBI:58052"/>
        <dbReference type="ChEBI" id="CHEBI:58885"/>
        <dbReference type="EC" id="1.1.1.22"/>
    </reaction>
</comment>
<evidence type="ECO:0000313" key="13">
    <source>
        <dbReference type="Proteomes" id="UP000053904"/>
    </source>
</evidence>
<evidence type="ECO:0000259" key="11">
    <source>
        <dbReference type="SMART" id="SM00984"/>
    </source>
</evidence>
<feature type="binding site" evidence="10">
    <location>
        <position position="35"/>
    </location>
    <ligand>
        <name>NAD(+)</name>
        <dbReference type="ChEBI" id="CHEBI:57540"/>
    </ligand>
</feature>
<feature type="binding site" evidence="9">
    <location>
        <position position="288"/>
    </location>
    <ligand>
        <name>substrate</name>
    </ligand>
</feature>
<dbReference type="GO" id="GO:0000271">
    <property type="term" value="P:polysaccharide biosynthetic process"/>
    <property type="evidence" value="ECO:0007669"/>
    <property type="project" value="InterPro"/>
</dbReference>
<proteinExistence type="inferred from homology"/>
<dbReference type="PIRSF" id="PIRSF000124">
    <property type="entry name" value="UDPglc_GDPman_dh"/>
    <property type="match status" value="1"/>
</dbReference>
<gene>
    <name evidence="12" type="ORF">XD93_0037</name>
</gene>
<dbReference type="GO" id="GO:0006065">
    <property type="term" value="P:UDP-glucuronate biosynthetic process"/>
    <property type="evidence" value="ECO:0007669"/>
    <property type="project" value="UniProtKB-UniPathway"/>
</dbReference>
<dbReference type="InterPro" id="IPR014026">
    <property type="entry name" value="UDP-Glc/GDP-Man_DH_dimer"/>
</dbReference>
<dbReference type="SMART" id="SM00984">
    <property type="entry name" value="UDPG_MGDP_dh_C"/>
    <property type="match status" value="1"/>
</dbReference>
<evidence type="ECO:0000256" key="1">
    <source>
        <dbReference type="ARBA" id="ARBA00004701"/>
    </source>
</evidence>
<feature type="binding site" evidence="9">
    <location>
        <position position="235"/>
    </location>
    <ligand>
        <name>substrate</name>
    </ligand>
</feature>
<dbReference type="SUPFAM" id="SSF48179">
    <property type="entry name" value="6-phosphogluconate dehydrogenase C-terminal domain-like"/>
    <property type="match status" value="1"/>
</dbReference>
<dbReference type="GO" id="GO:0051287">
    <property type="term" value="F:NAD binding"/>
    <property type="evidence" value="ECO:0007669"/>
    <property type="project" value="InterPro"/>
</dbReference>
<evidence type="ECO:0000256" key="10">
    <source>
        <dbReference type="PIRSR" id="PIRSR500134-3"/>
    </source>
</evidence>
<feature type="domain" description="UDP-glucose/GDP-mannose dehydrogenase C-terminal" evidence="11">
    <location>
        <begin position="342"/>
        <end position="446"/>
    </location>
</feature>
<feature type="binding site" evidence="10">
    <location>
        <position position="356"/>
    </location>
    <ligand>
        <name>NAD(+)</name>
        <dbReference type="ChEBI" id="CHEBI:57540"/>
    </ligand>
</feature>
<evidence type="ECO:0000313" key="12">
    <source>
        <dbReference type="EMBL" id="KUK77850.1"/>
    </source>
</evidence>
<feature type="binding site" evidence="10">
    <location>
        <position position="294"/>
    </location>
    <ligand>
        <name>NAD(+)</name>
        <dbReference type="ChEBI" id="CHEBI:57540"/>
    </ligand>
</feature>
<keyword evidence="4 7" id="KW-0560">Oxidoreductase</keyword>
<keyword evidence="5 7" id="KW-0520">NAD</keyword>
<dbReference type="Gene3D" id="1.20.5.100">
    <property type="entry name" value="Cytochrome c1, transmembrane anchor, C-terminal"/>
    <property type="match status" value="1"/>
</dbReference>
<dbReference type="PATRIC" id="fig|1641389.3.peg.747"/>
<dbReference type="Pfam" id="PF03720">
    <property type="entry name" value="UDPG_MGDP_dh_C"/>
    <property type="match status" value="1"/>
</dbReference>
<dbReference type="Proteomes" id="UP000053904">
    <property type="component" value="Unassembled WGS sequence"/>
</dbReference>
<dbReference type="EC" id="1.1.1.22" evidence="3 7"/>
<evidence type="ECO:0000256" key="5">
    <source>
        <dbReference type="ARBA" id="ARBA00023027"/>
    </source>
</evidence>
<dbReference type="InterPro" id="IPR036220">
    <property type="entry name" value="UDP-Glc/GDP-Man_DH_C_sf"/>
</dbReference>
<evidence type="ECO:0000256" key="3">
    <source>
        <dbReference type="ARBA" id="ARBA00012954"/>
    </source>
</evidence>
<feature type="binding site" evidence="10">
    <location>
        <position position="121"/>
    </location>
    <ligand>
        <name>NAD(+)</name>
        <dbReference type="ChEBI" id="CHEBI:57540"/>
    </ligand>
</feature>
<dbReference type="Gene3D" id="3.40.50.720">
    <property type="entry name" value="NAD(P)-binding Rossmann-like Domain"/>
    <property type="match status" value="2"/>
</dbReference>
<evidence type="ECO:0000256" key="7">
    <source>
        <dbReference type="PIRNR" id="PIRNR000124"/>
    </source>
</evidence>
<feature type="binding site" evidence="10">
    <location>
        <position position="30"/>
    </location>
    <ligand>
        <name>NAD(+)</name>
        <dbReference type="ChEBI" id="CHEBI:57540"/>
    </ligand>
</feature>
<feature type="binding site" evidence="9">
    <location>
        <position position="349"/>
    </location>
    <ligand>
        <name>substrate</name>
    </ligand>
</feature>
<dbReference type="InterPro" id="IPR008927">
    <property type="entry name" value="6-PGluconate_DH-like_C_sf"/>
</dbReference>
<feature type="active site" description="Nucleophile" evidence="8">
    <location>
        <position position="291"/>
    </location>
</feature>
<reference evidence="13" key="1">
    <citation type="journal article" date="2015" name="MBio">
        <title>Genome-Resolved Metagenomic Analysis Reveals Roles for Candidate Phyla and Other Microbial Community Members in Biogeochemical Transformations in Oil Reservoirs.</title>
        <authorList>
            <person name="Hu P."/>
            <person name="Tom L."/>
            <person name="Singh A."/>
            <person name="Thomas B.C."/>
            <person name="Baker B.J."/>
            <person name="Piceno Y.M."/>
            <person name="Andersen G.L."/>
            <person name="Banfield J.F."/>
        </authorList>
    </citation>
    <scope>NUCLEOTIDE SEQUENCE [LARGE SCALE GENOMIC DNA]</scope>
</reference>
<accession>A0A101HJX1</accession>
<dbReference type="UniPathway" id="UPA00038">
    <property type="reaction ID" value="UER00491"/>
</dbReference>
<dbReference type="InterPro" id="IPR036291">
    <property type="entry name" value="NAD(P)-bd_dom_sf"/>
</dbReference>
<dbReference type="PANTHER" id="PTHR43750">
    <property type="entry name" value="UDP-GLUCOSE 6-DEHYDROGENASE TUAD"/>
    <property type="match status" value="1"/>
</dbReference>
<organism evidence="12 13">
    <name type="scientific">candidate division WS6 bacterium 34_10</name>
    <dbReference type="NCBI Taxonomy" id="1641389"/>
    <lineage>
        <taxon>Bacteria</taxon>
        <taxon>Candidatus Dojkabacteria</taxon>
    </lineage>
</organism>
<dbReference type="SUPFAM" id="SSF52413">
    <property type="entry name" value="UDP-glucose/GDP-mannose dehydrogenase C-terminal domain"/>
    <property type="match status" value="1"/>
</dbReference>
<dbReference type="InterPro" id="IPR017476">
    <property type="entry name" value="UDP-Glc/GDP-Man"/>
</dbReference>
<comment type="caution">
    <text evidence="12">The sequence shown here is derived from an EMBL/GenBank/DDBJ whole genome shotgun (WGS) entry which is preliminary data.</text>
</comment>
<evidence type="ECO:0000256" key="6">
    <source>
        <dbReference type="ARBA" id="ARBA00047473"/>
    </source>
</evidence>
<feature type="binding site" evidence="10">
    <location>
        <position position="154"/>
    </location>
    <ligand>
        <name>NAD(+)</name>
        <dbReference type="ChEBI" id="CHEBI:57540"/>
    </ligand>
</feature>
<dbReference type="AlphaFoldDB" id="A0A101HJX1"/>
<protein>
    <recommendedName>
        <fullName evidence="3 7">UDP-glucose 6-dehydrogenase</fullName>
        <ecNumber evidence="3 7">1.1.1.22</ecNumber>
    </recommendedName>
</protein>
<dbReference type="Pfam" id="PF03721">
    <property type="entry name" value="UDPG_MGDP_dh_N"/>
    <property type="match status" value="1"/>
</dbReference>
<feature type="binding site" evidence="9">
    <location>
        <begin position="280"/>
        <end position="284"/>
    </location>
    <ligand>
        <name>substrate</name>
    </ligand>
</feature>
<dbReference type="InterPro" id="IPR014027">
    <property type="entry name" value="UDP-Glc/GDP-Man_DH_C"/>
</dbReference>
<evidence type="ECO:0000256" key="8">
    <source>
        <dbReference type="PIRSR" id="PIRSR500134-1"/>
    </source>
</evidence>
<dbReference type="PANTHER" id="PTHR43750:SF3">
    <property type="entry name" value="UDP-GLUCOSE 6-DEHYDROGENASE TUAD"/>
    <property type="match status" value="1"/>
</dbReference>
<dbReference type="EMBL" id="LGGO01000002">
    <property type="protein sequence ID" value="KUK77850.1"/>
    <property type="molecule type" value="Genomic_DNA"/>
</dbReference>
<feature type="binding site" evidence="10">
    <location>
        <position position="86"/>
    </location>
    <ligand>
        <name>NAD(+)</name>
        <dbReference type="ChEBI" id="CHEBI:57540"/>
    </ligand>
</feature>
<evidence type="ECO:0000256" key="9">
    <source>
        <dbReference type="PIRSR" id="PIRSR500134-2"/>
    </source>
</evidence>
<evidence type="ECO:0000256" key="4">
    <source>
        <dbReference type="ARBA" id="ARBA00023002"/>
    </source>
</evidence>
<evidence type="ECO:0000256" key="2">
    <source>
        <dbReference type="ARBA" id="ARBA00006601"/>
    </source>
</evidence>
<dbReference type="InterPro" id="IPR028357">
    <property type="entry name" value="UDPglc_DH_bac"/>
</dbReference>
<comment type="pathway">
    <text evidence="1">Nucleotide-sugar biosynthesis; UDP-alpha-D-glucuronate biosynthesis; UDP-alpha-D-glucuronate from UDP-alpha-D-glucose: step 1/1.</text>
</comment>
<dbReference type="InterPro" id="IPR001732">
    <property type="entry name" value="UDP-Glc/GDP-Man_DH_N"/>
</dbReference>
<dbReference type="NCBIfam" id="TIGR03026">
    <property type="entry name" value="NDP-sugDHase"/>
    <property type="match status" value="1"/>
</dbReference>
<name>A0A101HJX1_9BACT</name>